<evidence type="ECO:0000313" key="4">
    <source>
        <dbReference type="EMBL" id="OVE86294.1"/>
    </source>
</evidence>
<evidence type="ECO:0000313" key="5">
    <source>
        <dbReference type="Proteomes" id="UP000196084"/>
    </source>
</evidence>
<dbReference type="RefSeq" id="WP_087714218.1">
    <property type="nucleotide sequence ID" value="NZ_MWPH01000001.1"/>
</dbReference>
<feature type="domain" description="AMP-binding enzyme C-terminal" evidence="3">
    <location>
        <begin position="430"/>
        <end position="500"/>
    </location>
</feature>
<dbReference type="InterPro" id="IPR000873">
    <property type="entry name" value="AMP-dep_synth/lig_dom"/>
</dbReference>
<evidence type="ECO:0000259" key="3">
    <source>
        <dbReference type="Pfam" id="PF13193"/>
    </source>
</evidence>
<dbReference type="AlphaFoldDB" id="A0A202EDG7"/>
<dbReference type="Pfam" id="PF00501">
    <property type="entry name" value="AMP-binding"/>
    <property type="match status" value="1"/>
</dbReference>
<dbReference type="Pfam" id="PF13193">
    <property type="entry name" value="AMP-binding_C"/>
    <property type="match status" value="1"/>
</dbReference>
<dbReference type="OrthoDB" id="35688at2157"/>
<proteinExistence type="predicted"/>
<accession>A0A202EDG7</accession>
<dbReference type="InterPro" id="IPR050237">
    <property type="entry name" value="ATP-dep_AMP-bd_enzyme"/>
</dbReference>
<organism evidence="4 5">
    <name type="scientific">Natronolimnobius baerhuensis</name>
    <dbReference type="NCBI Taxonomy" id="253108"/>
    <lineage>
        <taxon>Archaea</taxon>
        <taxon>Methanobacteriati</taxon>
        <taxon>Methanobacteriota</taxon>
        <taxon>Stenosarchaea group</taxon>
        <taxon>Halobacteria</taxon>
        <taxon>Halobacteriales</taxon>
        <taxon>Natrialbaceae</taxon>
        <taxon>Natronolimnobius</taxon>
    </lineage>
</organism>
<dbReference type="InterPro" id="IPR042099">
    <property type="entry name" value="ANL_N_sf"/>
</dbReference>
<feature type="region of interest" description="Disordered" evidence="1">
    <location>
        <begin position="1"/>
        <end position="23"/>
    </location>
</feature>
<evidence type="ECO:0000256" key="1">
    <source>
        <dbReference type="SAM" id="MobiDB-lite"/>
    </source>
</evidence>
<comment type="caution">
    <text evidence="4">The sequence shown here is derived from an EMBL/GenBank/DDBJ whole genome shotgun (WGS) entry which is preliminary data.</text>
</comment>
<gene>
    <name evidence="4" type="ORF">B2G88_05810</name>
</gene>
<protein>
    <submittedName>
        <fullName evidence="4">2-succinylbenzoate-CoA ligase</fullName>
    </submittedName>
</protein>
<evidence type="ECO:0000259" key="2">
    <source>
        <dbReference type="Pfam" id="PF00501"/>
    </source>
</evidence>
<dbReference type="SUPFAM" id="SSF56801">
    <property type="entry name" value="Acetyl-CoA synthetase-like"/>
    <property type="match status" value="1"/>
</dbReference>
<dbReference type="Proteomes" id="UP000196084">
    <property type="component" value="Unassembled WGS sequence"/>
</dbReference>
<dbReference type="InterPro" id="IPR045851">
    <property type="entry name" value="AMP-bd_C_sf"/>
</dbReference>
<feature type="domain" description="AMP-dependent synthetase/ligase" evidence="2">
    <location>
        <begin position="14"/>
        <end position="376"/>
    </location>
</feature>
<dbReference type="Gene3D" id="3.40.50.12780">
    <property type="entry name" value="N-terminal domain of ligase-like"/>
    <property type="match status" value="1"/>
</dbReference>
<name>A0A202EDG7_9EURY</name>
<reference evidence="4 5" key="1">
    <citation type="submission" date="2017-02" db="EMBL/GenBank/DDBJ databases">
        <title>Natronthermophilus aegyptiacus gen. nov.,sp. nov., an aerobic, extremely halophilic alkalithermophilic archaeon isolated from the athalassohaline Wadi An Natrun, Egypt.</title>
        <authorList>
            <person name="Zhao B."/>
        </authorList>
    </citation>
    <scope>NUCLEOTIDE SEQUENCE [LARGE SCALE GENOMIC DNA]</scope>
    <source>
        <strain evidence="4 5">CGMCC 1.3597</strain>
    </source>
</reference>
<keyword evidence="4" id="KW-0436">Ligase</keyword>
<dbReference type="Gene3D" id="3.30.300.30">
    <property type="match status" value="1"/>
</dbReference>
<dbReference type="GO" id="GO:0016878">
    <property type="term" value="F:acid-thiol ligase activity"/>
    <property type="evidence" value="ECO:0007669"/>
    <property type="project" value="UniProtKB-ARBA"/>
</dbReference>
<dbReference type="EMBL" id="MWPH01000001">
    <property type="protein sequence ID" value="OVE86294.1"/>
    <property type="molecule type" value="Genomic_DNA"/>
</dbReference>
<dbReference type="InterPro" id="IPR020845">
    <property type="entry name" value="AMP-binding_CS"/>
</dbReference>
<dbReference type="InterPro" id="IPR025110">
    <property type="entry name" value="AMP-bd_C"/>
</dbReference>
<dbReference type="PANTHER" id="PTHR43767:SF1">
    <property type="entry name" value="NONRIBOSOMAL PEPTIDE SYNTHASE PES1 (EUROFUNG)-RELATED"/>
    <property type="match status" value="1"/>
</dbReference>
<keyword evidence="5" id="KW-1185">Reference proteome</keyword>
<sequence length="521" mass="56305">MMPPEWPTRDLLSHRGATTPTRTAMIDADTERAWTYREFDRRVDRVVQALEDAGAGTDGRLGVLMDTRPAFGAVLFAAMRRGRTLVPLNVRETPSELAAKVERTDLEALICERETESTALESLEQCDGSVPVVSVDDAEASSVGSIRNALESETDQETEQAALDPVALEPDDTQLLMFTSGTSGEPKIVRLTVGNLVASATASAFRLGLEPDDRWLCCLPMYHMGGLAPLLRSTLYGTTVVIQRKFDARESERVMDNYDITGVSLVPTMCKRLLEARWDVPDSLRFVLLGGAPASSELLERCLEAGMPVYPTYGMTETASQVATATSADLRTHERTVGQPLVTTDVTIVDERGEPVSSGDPGELVVSGPTVTPGYLDADRTAEAFGEYGLHTGDVGYRDDGGRLWILNRRSDRIVTGGENVDPGEVVATLRESAGLEDAAVLGLEDAEWGERVGALVVPADTASDLDLEAVLTHCDAHLAGFKRPKTLAVADSLPRTASGTVDREAVRERLLEDGVDVTDW</sequence>
<dbReference type="PROSITE" id="PS00455">
    <property type="entry name" value="AMP_BINDING"/>
    <property type="match status" value="1"/>
</dbReference>
<dbReference type="PANTHER" id="PTHR43767">
    <property type="entry name" value="LONG-CHAIN-FATTY-ACID--COA LIGASE"/>
    <property type="match status" value="1"/>
</dbReference>